<sequence>AVPSQPSPPPSPPDLPLLSHPAVSSQSSPPPSPHLESHRSASSHLSSRTQPASSVKINSFIELISCLTRPSALTLTVLNERLASASAPASASSSPPQAASQQPAPAGQPASPVVFSPEPNIPPPAKYSGDPNTCRQFLTQCQLAFSAQPVRYASEAAKVAYLVNLLEGPPLNLYNALFEEGSHIALSFAAFSAELKKMYDFPIRGQQAGQRLLRIRQGRLSVREYVNQFRSLAVEAGWNDSALIPAFQSGLNKEIGREIALRGDLTSLDEAIKLAIRVADQISLWHLDSAPSHPSVAHRSASPNQHEPYRETPVSTEPEPMQVDRVRLSVEERTRRLKSQSCLYCGQSGHFIASCPVRPAKGQAPPPPP</sequence>
<dbReference type="InterPro" id="IPR005162">
    <property type="entry name" value="Retrotrans_gag_dom"/>
</dbReference>
<feature type="region of interest" description="Disordered" evidence="2">
    <location>
        <begin position="1"/>
        <end position="51"/>
    </location>
</feature>
<accession>A0A667XPZ7</accession>
<dbReference type="GO" id="GO:0008270">
    <property type="term" value="F:zinc ion binding"/>
    <property type="evidence" value="ECO:0007669"/>
    <property type="project" value="UniProtKB-KW"/>
</dbReference>
<dbReference type="Pfam" id="PF03732">
    <property type="entry name" value="Retrotrans_gag"/>
    <property type="match status" value="1"/>
</dbReference>
<reference evidence="4" key="2">
    <citation type="submission" date="2025-08" db="UniProtKB">
        <authorList>
            <consortium name="Ensembl"/>
        </authorList>
    </citation>
    <scope>IDENTIFICATION</scope>
</reference>
<proteinExistence type="predicted"/>
<evidence type="ECO:0000256" key="1">
    <source>
        <dbReference type="PROSITE-ProRule" id="PRU00047"/>
    </source>
</evidence>
<feature type="compositionally biased region" description="Low complexity" evidence="2">
    <location>
        <begin position="87"/>
        <end position="112"/>
    </location>
</feature>
<feature type="region of interest" description="Disordered" evidence="2">
    <location>
        <begin position="87"/>
        <end position="129"/>
    </location>
</feature>
<dbReference type="InParanoid" id="A0A667XPZ7"/>
<evidence type="ECO:0000313" key="5">
    <source>
        <dbReference type="Proteomes" id="UP000472263"/>
    </source>
</evidence>
<feature type="region of interest" description="Disordered" evidence="2">
    <location>
        <begin position="293"/>
        <end position="320"/>
    </location>
</feature>
<organism evidence="4 5">
    <name type="scientific">Myripristis murdjan</name>
    <name type="common">pinecone soldierfish</name>
    <dbReference type="NCBI Taxonomy" id="586833"/>
    <lineage>
        <taxon>Eukaryota</taxon>
        <taxon>Metazoa</taxon>
        <taxon>Chordata</taxon>
        <taxon>Craniata</taxon>
        <taxon>Vertebrata</taxon>
        <taxon>Euteleostomi</taxon>
        <taxon>Actinopterygii</taxon>
        <taxon>Neopterygii</taxon>
        <taxon>Teleostei</taxon>
        <taxon>Neoteleostei</taxon>
        <taxon>Acanthomorphata</taxon>
        <taxon>Holocentriformes</taxon>
        <taxon>Holocentridae</taxon>
        <taxon>Myripristis</taxon>
    </lineage>
</organism>
<evidence type="ECO:0000259" key="3">
    <source>
        <dbReference type="PROSITE" id="PS50158"/>
    </source>
</evidence>
<dbReference type="GO" id="GO:0003676">
    <property type="term" value="F:nucleic acid binding"/>
    <property type="evidence" value="ECO:0007669"/>
    <property type="project" value="InterPro"/>
</dbReference>
<dbReference type="PANTHER" id="PTHR15503">
    <property type="entry name" value="LDOC1 RELATED"/>
    <property type="match status" value="1"/>
</dbReference>
<keyword evidence="5" id="KW-1185">Reference proteome</keyword>
<dbReference type="AlphaFoldDB" id="A0A667XPZ7"/>
<dbReference type="InterPro" id="IPR032567">
    <property type="entry name" value="RTL1-rel"/>
</dbReference>
<reference evidence="4" key="1">
    <citation type="submission" date="2019-06" db="EMBL/GenBank/DDBJ databases">
        <authorList>
            <consortium name="Wellcome Sanger Institute Data Sharing"/>
        </authorList>
    </citation>
    <scope>NUCLEOTIDE SEQUENCE [LARGE SCALE GENOMIC DNA]</scope>
</reference>
<feature type="domain" description="CCHC-type" evidence="3">
    <location>
        <begin position="342"/>
        <end position="356"/>
    </location>
</feature>
<keyword evidence="1" id="KW-0479">Metal-binding</keyword>
<dbReference type="GeneTree" id="ENSGT00950000183173"/>
<keyword evidence="1" id="KW-0863">Zinc-finger</keyword>
<dbReference type="SUPFAM" id="SSF57756">
    <property type="entry name" value="Retrovirus zinc finger-like domains"/>
    <property type="match status" value="1"/>
</dbReference>
<dbReference type="Gene3D" id="4.10.60.10">
    <property type="entry name" value="Zinc finger, CCHC-type"/>
    <property type="match status" value="1"/>
</dbReference>
<dbReference type="PANTHER" id="PTHR15503:SF22">
    <property type="entry name" value="TRANSPOSON TY3-I GAG POLYPROTEIN"/>
    <property type="match status" value="1"/>
</dbReference>
<name>A0A667XPZ7_9TELE</name>
<dbReference type="InterPro" id="IPR001878">
    <property type="entry name" value="Znf_CCHC"/>
</dbReference>
<dbReference type="PROSITE" id="PS50158">
    <property type="entry name" value="ZF_CCHC"/>
    <property type="match status" value="1"/>
</dbReference>
<dbReference type="Proteomes" id="UP000472263">
    <property type="component" value="Chromosome 1"/>
</dbReference>
<keyword evidence="1" id="KW-0862">Zinc</keyword>
<dbReference type="Ensembl" id="ENSMMDT00005011520.1">
    <property type="protein sequence ID" value="ENSMMDP00005011181.1"/>
    <property type="gene ID" value="ENSMMDG00005006038.1"/>
</dbReference>
<feature type="compositionally biased region" description="Pro residues" evidence="2">
    <location>
        <begin position="1"/>
        <end position="15"/>
    </location>
</feature>
<dbReference type="InterPro" id="IPR036875">
    <property type="entry name" value="Znf_CCHC_sf"/>
</dbReference>
<evidence type="ECO:0000313" key="4">
    <source>
        <dbReference type="Ensembl" id="ENSMMDP00005011181.1"/>
    </source>
</evidence>
<evidence type="ECO:0000256" key="2">
    <source>
        <dbReference type="SAM" id="MobiDB-lite"/>
    </source>
</evidence>
<protein>
    <recommendedName>
        <fullName evidence="3">CCHC-type domain-containing protein</fullName>
    </recommendedName>
</protein>
<feature type="compositionally biased region" description="Low complexity" evidence="2">
    <location>
        <begin position="16"/>
        <end position="27"/>
    </location>
</feature>
<reference evidence="4" key="3">
    <citation type="submission" date="2025-09" db="UniProtKB">
        <authorList>
            <consortium name="Ensembl"/>
        </authorList>
    </citation>
    <scope>IDENTIFICATION</scope>
</reference>